<evidence type="ECO:0000256" key="7">
    <source>
        <dbReference type="PROSITE-ProRule" id="PRU00169"/>
    </source>
</evidence>
<dbReference type="InterPro" id="IPR003660">
    <property type="entry name" value="HAMP_dom"/>
</dbReference>
<feature type="domain" description="HAMP" evidence="12">
    <location>
        <begin position="319"/>
        <end position="372"/>
    </location>
</feature>
<dbReference type="PANTHER" id="PTHR43065:SF42">
    <property type="entry name" value="TWO-COMPONENT SENSOR PPRA"/>
    <property type="match status" value="1"/>
</dbReference>
<evidence type="ECO:0000256" key="4">
    <source>
        <dbReference type="ARBA" id="ARBA00022553"/>
    </source>
</evidence>
<dbReference type="EC" id="2.7.13.3" evidence="3"/>
<feature type="transmembrane region" description="Helical" evidence="9">
    <location>
        <begin position="298"/>
        <end position="318"/>
    </location>
</feature>
<keyword evidence="4 7" id="KW-0597">Phosphoprotein</keyword>
<reference evidence="13 14" key="1">
    <citation type="submission" date="2018-06" db="EMBL/GenBank/DDBJ databases">
        <authorList>
            <consortium name="Pathogen Informatics"/>
            <person name="Doyle S."/>
        </authorList>
    </citation>
    <scope>NUCLEOTIDE SEQUENCE [LARGE SCALE GENOMIC DNA]</scope>
    <source>
        <strain evidence="13 14">NCTC1659</strain>
    </source>
</reference>
<keyword evidence="14" id="KW-1185">Reference proteome</keyword>
<keyword evidence="8" id="KW-0175">Coiled coil</keyword>
<name>A0A1V4AZA4_9PAST</name>
<evidence type="ECO:0000256" key="9">
    <source>
        <dbReference type="SAM" id="Phobius"/>
    </source>
</evidence>
<dbReference type="InterPro" id="IPR036097">
    <property type="entry name" value="HisK_dim/P_sf"/>
</dbReference>
<dbReference type="InterPro" id="IPR036890">
    <property type="entry name" value="HATPase_C_sf"/>
</dbReference>
<dbReference type="InterPro" id="IPR005467">
    <property type="entry name" value="His_kinase_dom"/>
</dbReference>
<evidence type="ECO:0000256" key="1">
    <source>
        <dbReference type="ARBA" id="ARBA00000085"/>
    </source>
</evidence>
<evidence type="ECO:0000313" key="13">
    <source>
        <dbReference type="EMBL" id="STO59594.1"/>
    </source>
</evidence>
<keyword evidence="9" id="KW-0472">Membrane</keyword>
<gene>
    <name evidence="13" type="ORF">NCTC1659_00850</name>
</gene>
<dbReference type="Gene3D" id="3.40.50.2300">
    <property type="match status" value="1"/>
</dbReference>
<evidence type="ECO:0000259" key="11">
    <source>
        <dbReference type="PROSITE" id="PS50110"/>
    </source>
</evidence>
<feature type="coiled-coil region" evidence="8">
    <location>
        <begin position="85"/>
        <end position="119"/>
    </location>
</feature>
<dbReference type="SMART" id="SM00387">
    <property type="entry name" value="HATPase_c"/>
    <property type="match status" value="1"/>
</dbReference>
<dbReference type="CDD" id="cd06225">
    <property type="entry name" value="HAMP"/>
    <property type="match status" value="1"/>
</dbReference>
<evidence type="ECO:0000259" key="12">
    <source>
        <dbReference type="PROSITE" id="PS50885"/>
    </source>
</evidence>
<dbReference type="Gene3D" id="6.10.340.10">
    <property type="match status" value="1"/>
</dbReference>
<comment type="catalytic activity">
    <reaction evidence="1">
        <text>ATP + protein L-histidine = ADP + protein N-phospho-L-histidine.</text>
        <dbReference type="EC" id="2.7.13.3"/>
    </reaction>
</comment>
<evidence type="ECO:0000256" key="3">
    <source>
        <dbReference type="ARBA" id="ARBA00012438"/>
    </source>
</evidence>
<feature type="modified residue" description="4-aspartylphosphate" evidence="7">
    <location>
        <position position="801"/>
    </location>
</feature>
<dbReference type="Pfam" id="PF00072">
    <property type="entry name" value="Response_reg"/>
    <property type="match status" value="1"/>
</dbReference>
<feature type="domain" description="Histidine kinase" evidence="10">
    <location>
        <begin position="515"/>
        <end position="730"/>
    </location>
</feature>
<dbReference type="PANTHER" id="PTHR43065">
    <property type="entry name" value="SENSOR HISTIDINE KINASE"/>
    <property type="match status" value="1"/>
</dbReference>
<dbReference type="Pfam" id="PF02518">
    <property type="entry name" value="HATPase_c"/>
    <property type="match status" value="1"/>
</dbReference>
<feature type="domain" description="Response regulatory" evidence="11">
    <location>
        <begin position="751"/>
        <end position="861"/>
    </location>
</feature>
<evidence type="ECO:0000256" key="6">
    <source>
        <dbReference type="ARBA" id="ARBA00022777"/>
    </source>
</evidence>
<dbReference type="InterPro" id="IPR003661">
    <property type="entry name" value="HisK_dim/P_dom"/>
</dbReference>
<evidence type="ECO:0000259" key="10">
    <source>
        <dbReference type="PROSITE" id="PS50109"/>
    </source>
</evidence>
<dbReference type="SUPFAM" id="SSF55874">
    <property type="entry name" value="ATPase domain of HSP90 chaperone/DNA topoisomerase II/histidine kinase"/>
    <property type="match status" value="1"/>
</dbReference>
<dbReference type="InterPro" id="IPR004358">
    <property type="entry name" value="Sig_transdc_His_kin-like_C"/>
</dbReference>
<dbReference type="Gene3D" id="3.30.565.10">
    <property type="entry name" value="Histidine kinase-like ATPase, C-terminal domain"/>
    <property type="match status" value="1"/>
</dbReference>
<dbReference type="EMBL" id="UGHF01000001">
    <property type="protein sequence ID" value="STO59594.1"/>
    <property type="molecule type" value="Genomic_DNA"/>
</dbReference>
<dbReference type="InterPro" id="IPR011006">
    <property type="entry name" value="CheY-like_superfamily"/>
</dbReference>
<dbReference type="GO" id="GO:0016020">
    <property type="term" value="C:membrane"/>
    <property type="evidence" value="ECO:0007669"/>
    <property type="project" value="UniProtKB-SubCell"/>
</dbReference>
<dbReference type="SUPFAM" id="SSF52172">
    <property type="entry name" value="CheY-like"/>
    <property type="match status" value="1"/>
</dbReference>
<dbReference type="Pfam" id="PF00512">
    <property type="entry name" value="HisKA"/>
    <property type="match status" value="1"/>
</dbReference>
<dbReference type="CDD" id="cd00082">
    <property type="entry name" value="HisKA"/>
    <property type="match status" value="1"/>
</dbReference>
<feature type="transmembrane region" description="Helical" evidence="9">
    <location>
        <begin position="20"/>
        <end position="40"/>
    </location>
</feature>
<keyword evidence="9" id="KW-0812">Transmembrane</keyword>
<protein>
    <recommendedName>
        <fullName evidence="3">histidine kinase</fullName>
        <ecNumber evidence="3">2.7.13.3</ecNumber>
    </recommendedName>
</protein>
<dbReference type="GO" id="GO:0000155">
    <property type="term" value="F:phosphorelay sensor kinase activity"/>
    <property type="evidence" value="ECO:0007669"/>
    <property type="project" value="InterPro"/>
</dbReference>
<dbReference type="SMART" id="SM00448">
    <property type="entry name" value="REC"/>
    <property type="match status" value="1"/>
</dbReference>
<dbReference type="SMART" id="SM00304">
    <property type="entry name" value="HAMP"/>
    <property type="match status" value="1"/>
</dbReference>
<dbReference type="PROSITE" id="PS50110">
    <property type="entry name" value="RESPONSE_REGULATORY"/>
    <property type="match status" value="1"/>
</dbReference>
<proteinExistence type="predicted"/>
<keyword evidence="6 13" id="KW-0418">Kinase</keyword>
<dbReference type="Proteomes" id="UP000254329">
    <property type="component" value="Unassembled WGS sequence"/>
</dbReference>
<evidence type="ECO:0000256" key="8">
    <source>
        <dbReference type="SAM" id="Coils"/>
    </source>
</evidence>
<comment type="subcellular location">
    <subcellularLocation>
        <location evidence="2">Membrane</location>
    </subcellularLocation>
</comment>
<dbReference type="RefSeq" id="WP_078219100.1">
    <property type="nucleotide sequence ID" value="NZ_MUXZ01000031.1"/>
</dbReference>
<dbReference type="STRING" id="733.B0186_09300"/>
<keyword evidence="5" id="KW-0808">Transferase</keyword>
<dbReference type="PROSITE" id="PS50885">
    <property type="entry name" value="HAMP"/>
    <property type="match status" value="1"/>
</dbReference>
<dbReference type="PRINTS" id="PR00344">
    <property type="entry name" value="BCTRLSENSOR"/>
</dbReference>
<dbReference type="SUPFAM" id="SSF158472">
    <property type="entry name" value="HAMP domain-like"/>
    <property type="match status" value="1"/>
</dbReference>
<dbReference type="AlphaFoldDB" id="A0A1V4AZA4"/>
<dbReference type="SMART" id="SM00388">
    <property type="entry name" value="HisKA"/>
    <property type="match status" value="1"/>
</dbReference>
<keyword evidence="9" id="KW-1133">Transmembrane helix</keyword>
<sequence length="861" mass="98476">MRFFNNTLFSKPYSVRFRLIFFLIIAIFLIIFISSTAILGQNNTYRSLTNLRDRSINQMFSSMTLGVKTAQISTYATRLNQSINALEYQAESEQLAKHAEQLQNLLEQLKQTTDNDNQQVTDIVNHIDLLEKSVQDLLLQGHKRHILRTNILSHLHQSLLYIQHIKRLQKRTALDFTTQEYLSGLLQIEKLIEDATQSNFSSSVFLSIQSSFNFLPSLSGFPSLQAEHQKLLKQFPILIEQGNQLTQINLRIQFLTFQIEALVKNIVQQYTQLAQEKVETVSHASDQIQHKLSQQTNLIIIFALCTIILIIILGHYIYSLLGKRLYSITNALKRLSQGDKNVTVPQQQTQDEIGDLARTFDIFHQNVLQLERTDALLKEKSELLEQTFLAMRDGLAIFDQDFNLASYNAEFKHLLQDYFLQYQQHDLPSLIKFFHQQQAKIVATEQALDLNLLTQIRQETDFLEISYQQQILEWRVSGLNDGLVVFLIDRTQRKKLEADVADNQKMRAIGHLTGGIAHDFNNFLAVIIGNLDLIDPNSLDERQAKRLHRAMKAAENSATLTQRLLAYARKQPLHPTSLDLNQLILDFEDLIKHTIPAGIKVRLDLAENLSAVYIDKNQLETALVNLIINAKDALENEGEIIIRTEELMVQRTHSQQKMVQLSIIDNGCGMDENTKKRVFEPFFTTKQNGRGSGLGLSMVYGFIRQSKGRVIIETKLGQGTNIQLQLPLTAVIEHPQDKTISANVSPIMKGNLLLIEDKTELCDTLNEQLSQLGYQVNICKSGEQAMEYLQQNCKLDYVLSDIMLSGKLTGVEVAKWLNQNRPDVKVLLMTGHTEQIEKTEKFPLLVKPFKLIELQRKLAQM</sequence>
<dbReference type="Gene3D" id="1.10.287.130">
    <property type="match status" value="1"/>
</dbReference>
<dbReference type="InterPro" id="IPR003594">
    <property type="entry name" value="HATPase_dom"/>
</dbReference>
<dbReference type="PROSITE" id="PS50109">
    <property type="entry name" value="HIS_KIN"/>
    <property type="match status" value="1"/>
</dbReference>
<evidence type="ECO:0000256" key="2">
    <source>
        <dbReference type="ARBA" id="ARBA00004370"/>
    </source>
</evidence>
<dbReference type="InterPro" id="IPR001789">
    <property type="entry name" value="Sig_transdc_resp-reg_receiver"/>
</dbReference>
<accession>A0A1V4AZA4</accession>
<dbReference type="Pfam" id="PF00672">
    <property type="entry name" value="HAMP"/>
    <property type="match status" value="1"/>
</dbReference>
<evidence type="ECO:0000256" key="5">
    <source>
        <dbReference type="ARBA" id="ARBA00022679"/>
    </source>
</evidence>
<organism evidence="13 14">
    <name type="scientific">Canicola haemoglobinophilus</name>
    <dbReference type="NCBI Taxonomy" id="733"/>
    <lineage>
        <taxon>Bacteria</taxon>
        <taxon>Pseudomonadati</taxon>
        <taxon>Pseudomonadota</taxon>
        <taxon>Gammaproteobacteria</taxon>
        <taxon>Pasteurellales</taxon>
        <taxon>Pasteurellaceae</taxon>
        <taxon>Canicola</taxon>
    </lineage>
</organism>
<dbReference type="SUPFAM" id="SSF47384">
    <property type="entry name" value="Homodimeric domain of signal transducing histidine kinase"/>
    <property type="match status" value="1"/>
</dbReference>
<evidence type="ECO:0000313" key="14">
    <source>
        <dbReference type="Proteomes" id="UP000254329"/>
    </source>
</evidence>